<dbReference type="GO" id="GO:0003677">
    <property type="term" value="F:DNA binding"/>
    <property type="evidence" value="ECO:0007669"/>
    <property type="project" value="InterPro"/>
</dbReference>
<name>A0A9X3MPA9_9ACTN</name>
<keyword evidence="5" id="KW-1185">Reference proteome</keyword>
<dbReference type="CDD" id="cd06170">
    <property type="entry name" value="LuxR_C_like"/>
    <property type="match status" value="1"/>
</dbReference>
<dbReference type="PANTHER" id="PTHR16305">
    <property type="entry name" value="TESTICULAR SOLUBLE ADENYLYL CYCLASE"/>
    <property type="match status" value="1"/>
</dbReference>
<dbReference type="InterPro" id="IPR011990">
    <property type="entry name" value="TPR-like_helical_dom_sf"/>
</dbReference>
<dbReference type="AlphaFoldDB" id="A0A9X3MPA9"/>
<dbReference type="SUPFAM" id="SSF52540">
    <property type="entry name" value="P-loop containing nucleoside triphosphate hydrolases"/>
    <property type="match status" value="1"/>
</dbReference>
<dbReference type="EMBL" id="JAPDOD010000004">
    <property type="protein sequence ID" value="MDA0160159.1"/>
    <property type="molecule type" value="Genomic_DNA"/>
</dbReference>
<protein>
    <submittedName>
        <fullName evidence="4">AAA family ATPase</fullName>
    </submittedName>
</protein>
<reference evidence="4" key="1">
    <citation type="submission" date="2022-10" db="EMBL/GenBank/DDBJ databases">
        <title>The WGS of Solirubrobacter ginsenosidimutans DSM 21036.</title>
        <authorList>
            <person name="Jiang Z."/>
        </authorList>
    </citation>
    <scope>NUCLEOTIDE SEQUENCE</scope>
    <source>
        <strain evidence="4">DSM 21036</strain>
    </source>
</reference>
<dbReference type="InterPro" id="IPR027417">
    <property type="entry name" value="P-loop_NTPase"/>
</dbReference>
<dbReference type="GO" id="GO:0006355">
    <property type="term" value="P:regulation of DNA-templated transcription"/>
    <property type="evidence" value="ECO:0007669"/>
    <property type="project" value="InterPro"/>
</dbReference>
<accession>A0A9X3MPA9</accession>
<dbReference type="InterPro" id="IPR000792">
    <property type="entry name" value="Tscrpt_reg_LuxR_C"/>
</dbReference>
<evidence type="ECO:0000256" key="2">
    <source>
        <dbReference type="ARBA" id="ARBA00022840"/>
    </source>
</evidence>
<dbReference type="Pfam" id="PF00196">
    <property type="entry name" value="GerE"/>
    <property type="match status" value="1"/>
</dbReference>
<keyword evidence="1" id="KW-0547">Nucleotide-binding</keyword>
<dbReference type="Gene3D" id="3.40.50.300">
    <property type="entry name" value="P-loop containing nucleotide triphosphate hydrolases"/>
    <property type="match status" value="1"/>
</dbReference>
<evidence type="ECO:0000259" key="3">
    <source>
        <dbReference type="PROSITE" id="PS50043"/>
    </source>
</evidence>
<comment type="caution">
    <text evidence="4">The sequence shown here is derived from an EMBL/GenBank/DDBJ whole genome shotgun (WGS) entry which is preliminary data.</text>
</comment>
<dbReference type="Pfam" id="PF13191">
    <property type="entry name" value="AAA_16"/>
    <property type="match status" value="1"/>
</dbReference>
<dbReference type="SMART" id="SM00421">
    <property type="entry name" value="HTH_LUXR"/>
    <property type="match status" value="1"/>
</dbReference>
<proteinExistence type="predicted"/>
<evidence type="ECO:0000256" key="1">
    <source>
        <dbReference type="ARBA" id="ARBA00022741"/>
    </source>
</evidence>
<dbReference type="GO" id="GO:0005524">
    <property type="term" value="F:ATP binding"/>
    <property type="evidence" value="ECO:0007669"/>
    <property type="project" value="UniProtKB-KW"/>
</dbReference>
<dbReference type="InterPro" id="IPR016032">
    <property type="entry name" value="Sig_transdc_resp-reg_C-effctor"/>
</dbReference>
<dbReference type="InterPro" id="IPR036388">
    <property type="entry name" value="WH-like_DNA-bd_sf"/>
</dbReference>
<dbReference type="SUPFAM" id="SSF48452">
    <property type="entry name" value="TPR-like"/>
    <property type="match status" value="1"/>
</dbReference>
<evidence type="ECO:0000313" key="4">
    <source>
        <dbReference type="EMBL" id="MDA0160159.1"/>
    </source>
</evidence>
<feature type="domain" description="HTH luxR-type" evidence="3">
    <location>
        <begin position="893"/>
        <end position="958"/>
    </location>
</feature>
<dbReference type="PRINTS" id="PR00038">
    <property type="entry name" value="HTHLUXR"/>
</dbReference>
<dbReference type="GO" id="GO:0005737">
    <property type="term" value="C:cytoplasm"/>
    <property type="evidence" value="ECO:0007669"/>
    <property type="project" value="TreeGrafter"/>
</dbReference>
<keyword evidence="2" id="KW-0067">ATP-binding</keyword>
<dbReference type="PROSITE" id="PS50043">
    <property type="entry name" value="HTH_LUXR_2"/>
    <property type="match status" value="1"/>
</dbReference>
<dbReference type="SUPFAM" id="SSF46894">
    <property type="entry name" value="C-terminal effector domain of the bipartite response regulators"/>
    <property type="match status" value="1"/>
</dbReference>
<dbReference type="RefSeq" id="WP_270038927.1">
    <property type="nucleotide sequence ID" value="NZ_JAPDOD010000004.1"/>
</dbReference>
<dbReference type="PANTHER" id="PTHR16305:SF35">
    <property type="entry name" value="TRANSCRIPTIONAL ACTIVATOR DOMAIN"/>
    <property type="match status" value="1"/>
</dbReference>
<dbReference type="CDD" id="cd01120">
    <property type="entry name" value="RecA-like_superfamily"/>
    <property type="match status" value="1"/>
</dbReference>
<gene>
    <name evidence="4" type="ORF">OM076_07790</name>
</gene>
<dbReference type="InterPro" id="IPR041664">
    <property type="entry name" value="AAA_16"/>
</dbReference>
<organism evidence="4 5">
    <name type="scientific">Solirubrobacter ginsenosidimutans</name>
    <dbReference type="NCBI Taxonomy" id="490573"/>
    <lineage>
        <taxon>Bacteria</taxon>
        <taxon>Bacillati</taxon>
        <taxon>Actinomycetota</taxon>
        <taxon>Thermoleophilia</taxon>
        <taxon>Solirubrobacterales</taxon>
        <taxon>Solirubrobacteraceae</taxon>
        <taxon>Solirubrobacter</taxon>
    </lineage>
</organism>
<dbReference type="Proteomes" id="UP001149140">
    <property type="component" value="Unassembled WGS sequence"/>
</dbReference>
<dbReference type="Gene3D" id="1.25.40.10">
    <property type="entry name" value="Tetratricopeptide repeat domain"/>
    <property type="match status" value="1"/>
</dbReference>
<evidence type="ECO:0000313" key="5">
    <source>
        <dbReference type="Proteomes" id="UP001149140"/>
    </source>
</evidence>
<dbReference type="Gene3D" id="1.10.10.10">
    <property type="entry name" value="Winged helix-like DNA-binding domain superfamily/Winged helix DNA-binding domain"/>
    <property type="match status" value="1"/>
</dbReference>
<dbReference type="GO" id="GO:0004016">
    <property type="term" value="F:adenylate cyclase activity"/>
    <property type="evidence" value="ECO:0007669"/>
    <property type="project" value="TreeGrafter"/>
</dbReference>
<sequence length="960" mass="100665">MPRVADNPLVGRAAELDVIDRSLGTFGRGRIAPLVLEGEPGIGKTRLLAALVERADARRCIVLTGCASELERDLPFWVFVDALDAYVAGLDPRVIASLPTDVRSELAHVLPSLSETVIAAAPGLQDDRYRVHRAMRELLERLAARQPLVLVLDDVHWADAASVDLLAALLRSPPDAPVFLVMAARPRQLDERLAAALERTARQDELVRISLGGLSREAAGELLGTANGVEQLYDETGGNPFYLQQLARSQGASGGAARQPGLEAIGVPAAVIASLAEEFGVLSPETQRVLRGAAVSGDPFELDLACAAAGIDADAALEAFDELLALGLVRATEIPRRFRFRHPLVRRAIYESAPGGWRLGAHERAAGALAERGAPATARAHHVEFAARHGDLAAVAVLTEAGTAALLRAPASASRWFGAALRLLPEGIALDQRVSLLLLRARALAAQGRLAESHADLLESIALAPADAVGLRVQLATTCAGVERLLGRHEEAHARLLACLDDLPDQAAADAISLMIELAIDALFGAQPESMLAWARKALELARSLGERPLTAAASAILTLGHAVSGAVAEAETTFVETTRLVAAMPDGELSARAEAVAYLCSAATYIDRYDEACSLGERALRLGRAAGHLHPSLLPALGAAHLMRGRLDEAAAVLDGGVEAARLAGITQSMAWMLRNRSWLSLAIGDTPAALALAEEAFGHTQQLDESVLSAWAAMVLAQASVAAGGHQRAIDVLAGGDVLGSIPGVWRLLGLEALVTAYLRVDRRDEAARVGLAAEEHAVSLGLPMGVAWAQRAQAAVALDAGDSAGAASRAAASIAAAEQAGAVLEAALSRMLAARALAASGDPDGATAALQAAAATFDACGARPHRDAAEQELRKLGHVIHRRSRPGSADGNGLASLTGRERQVAALVVDRRTNQEIANELFLSLKTVETHLRNIFRKLDVSSRVELARAVERADSA</sequence>